<sequence>MTQFAGKTSDGKGFDGYADKNRKVICDSFPFVLYRDELTAEVEGIVEDVSDELYDINMDLYSEFAGKPGRYEDFKRHLYHYHKNALCIYVEQSISDQKYAILLQKLTELNLPMDMGVEELPAEEINRLLDEEKAGGVGRWVQSELSYNASTSVNYWYWRHPEWKLCDKRKNIPFNTVTGKATVQ</sequence>
<protein>
    <submittedName>
        <fullName evidence="1">Uncharacterized protein</fullName>
    </submittedName>
</protein>
<name>A0A6L5X1T1_9FIRM</name>
<organism evidence="1 2">
    <name type="scientific">Porcincola intestinalis</name>
    <dbReference type="NCBI Taxonomy" id="2606632"/>
    <lineage>
        <taxon>Bacteria</taxon>
        <taxon>Bacillati</taxon>
        <taxon>Bacillota</taxon>
        <taxon>Clostridia</taxon>
        <taxon>Lachnospirales</taxon>
        <taxon>Lachnospiraceae</taxon>
        <taxon>Porcincola</taxon>
    </lineage>
</organism>
<keyword evidence="2" id="KW-1185">Reference proteome</keyword>
<reference evidence="1 2" key="1">
    <citation type="submission" date="2019-08" db="EMBL/GenBank/DDBJ databases">
        <title>In-depth cultivation of the pig gut microbiome towards novel bacterial diversity and tailored functional studies.</title>
        <authorList>
            <person name="Wylensek D."/>
            <person name="Hitch T.C.A."/>
            <person name="Clavel T."/>
        </authorList>
    </citation>
    <scope>NUCLEOTIDE SEQUENCE [LARGE SCALE GENOMIC DNA]</scope>
    <source>
        <strain evidence="1 2">Oil+RF-744-WCA-WT-11</strain>
    </source>
</reference>
<proteinExistence type="predicted"/>
<dbReference type="AlphaFoldDB" id="A0A6L5X1T1"/>
<dbReference type="EMBL" id="VULZ01000003">
    <property type="protein sequence ID" value="MSS14369.1"/>
    <property type="molecule type" value="Genomic_DNA"/>
</dbReference>
<evidence type="ECO:0000313" key="1">
    <source>
        <dbReference type="EMBL" id="MSS14369.1"/>
    </source>
</evidence>
<comment type="caution">
    <text evidence="1">The sequence shown here is derived from an EMBL/GenBank/DDBJ whole genome shotgun (WGS) entry which is preliminary data.</text>
</comment>
<evidence type="ECO:0000313" key="2">
    <source>
        <dbReference type="Proteomes" id="UP000481852"/>
    </source>
</evidence>
<dbReference type="RefSeq" id="WP_154523950.1">
    <property type="nucleotide sequence ID" value="NZ_VULZ01000003.1"/>
</dbReference>
<gene>
    <name evidence="1" type="ORF">FYJ35_04830</name>
</gene>
<accession>A0A6L5X1T1</accession>
<dbReference type="Proteomes" id="UP000481852">
    <property type="component" value="Unassembled WGS sequence"/>
</dbReference>